<gene>
    <name evidence="8" type="ORF">IAA07_00310</name>
</gene>
<dbReference type="Gene3D" id="3.40.140.10">
    <property type="entry name" value="Cytidine Deaminase, domain 2"/>
    <property type="match status" value="1"/>
</dbReference>
<dbReference type="InterPro" id="IPR037518">
    <property type="entry name" value="MPN"/>
</dbReference>
<evidence type="ECO:0000256" key="4">
    <source>
        <dbReference type="ARBA" id="ARBA00022801"/>
    </source>
</evidence>
<dbReference type="PROSITE" id="PS01302">
    <property type="entry name" value="UPF0758"/>
    <property type="match status" value="1"/>
</dbReference>
<dbReference type="PANTHER" id="PTHR30471:SF3">
    <property type="entry name" value="UPF0758 PROTEIN YEES-RELATED"/>
    <property type="match status" value="1"/>
</dbReference>
<evidence type="ECO:0000313" key="8">
    <source>
        <dbReference type="EMBL" id="HJA70006.1"/>
    </source>
</evidence>
<keyword evidence="6" id="KW-0482">Metalloprotease</keyword>
<organism evidence="8 9">
    <name type="scientific">Candidatus Lachnoclostridium stercoravium</name>
    <dbReference type="NCBI Taxonomy" id="2838633"/>
    <lineage>
        <taxon>Bacteria</taxon>
        <taxon>Bacillati</taxon>
        <taxon>Bacillota</taxon>
        <taxon>Clostridia</taxon>
        <taxon>Lachnospirales</taxon>
        <taxon>Lachnospiraceae</taxon>
    </lineage>
</organism>
<evidence type="ECO:0000256" key="6">
    <source>
        <dbReference type="ARBA" id="ARBA00023049"/>
    </source>
</evidence>
<evidence type="ECO:0000259" key="7">
    <source>
        <dbReference type="PROSITE" id="PS50249"/>
    </source>
</evidence>
<keyword evidence="3" id="KW-0479">Metal-binding</keyword>
<evidence type="ECO:0000256" key="1">
    <source>
        <dbReference type="ARBA" id="ARBA00010243"/>
    </source>
</evidence>
<dbReference type="GO" id="GO:0008237">
    <property type="term" value="F:metallopeptidase activity"/>
    <property type="evidence" value="ECO:0007669"/>
    <property type="project" value="UniProtKB-KW"/>
</dbReference>
<feature type="domain" description="MPN" evidence="7">
    <location>
        <begin position="42"/>
        <end position="164"/>
    </location>
</feature>
<sequence length="173" mass="19851">MKEKTQKERLEDMMKRPIPRKRVGIIHLNMIKEDRWLYGMRKMNSAEKAVEMIKPLLKYSDREMILVVSVNARLEPMAIEIVAVGGIESCHVDVRNLFKHALLNQASSVMCFHNHPSGNETPSRDDRKVTKRISEAGRLLGVSLLDHIIIGDNGYYSFRENGELTDDIPYETA</sequence>
<evidence type="ECO:0000256" key="2">
    <source>
        <dbReference type="ARBA" id="ARBA00022670"/>
    </source>
</evidence>
<keyword evidence="2" id="KW-0645">Protease</keyword>
<comment type="caution">
    <text evidence="8">The sequence shown here is derived from an EMBL/GenBank/DDBJ whole genome shotgun (WGS) entry which is preliminary data.</text>
</comment>
<dbReference type="CDD" id="cd08071">
    <property type="entry name" value="MPN_DUF2466"/>
    <property type="match status" value="1"/>
</dbReference>
<dbReference type="AlphaFoldDB" id="A0A9D2HEA3"/>
<dbReference type="Pfam" id="PF04002">
    <property type="entry name" value="RadC"/>
    <property type="match status" value="1"/>
</dbReference>
<dbReference type="InterPro" id="IPR025657">
    <property type="entry name" value="RadC_JAB"/>
</dbReference>
<dbReference type="InterPro" id="IPR001405">
    <property type="entry name" value="UPF0758"/>
</dbReference>
<dbReference type="PANTHER" id="PTHR30471">
    <property type="entry name" value="DNA REPAIR PROTEIN RADC"/>
    <property type="match status" value="1"/>
</dbReference>
<evidence type="ECO:0000313" key="9">
    <source>
        <dbReference type="Proteomes" id="UP000823900"/>
    </source>
</evidence>
<protein>
    <submittedName>
        <fullName evidence="8">JAB domain-containing protein</fullName>
    </submittedName>
</protein>
<dbReference type="Proteomes" id="UP000823900">
    <property type="component" value="Unassembled WGS sequence"/>
</dbReference>
<dbReference type="PROSITE" id="PS50249">
    <property type="entry name" value="MPN"/>
    <property type="match status" value="1"/>
</dbReference>
<keyword evidence="5" id="KW-0862">Zinc</keyword>
<reference evidence="8" key="2">
    <citation type="submission" date="2021-04" db="EMBL/GenBank/DDBJ databases">
        <authorList>
            <person name="Gilroy R."/>
        </authorList>
    </citation>
    <scope>NUCLEOTIDE SEQUENCE</scope>
    <source>
        <strain evidence="8">CHK178-16964</strain>
    </source>
</reference>
<comment type="similarity">
    <text evidence="1">Belongs to the UPF0758 family.</text>
</comment>
<reference evidence="8" key="1">
    <citation type="journal article" date="2021" name="PeerJ">
        <title>Extensive microbial diversity within the chicken gut microbiome revealed by metagenomics and culture.</title>
        <authorList>
            <person name="Gilroy R."/>
            <person name="Ravi A."/>
            <person name="Getino M."/>
            <person name="Pursley I."/>
            <person name="Horton D.L."/>
            <person name="Alikhan N.F."/>
            <person name="Baker D."/>
            <person name="Gharbi K."/>
            <person name="Hall N."/>
            <person name="Watson M."/>
            <person name="Adriaenssens E.M."/>
            <person name="Foster-Nyarko E."/>
            <person name="Jarju S."/>
            <person name="Secka A."/>
            <person name="Antonio M."/>
            <person name="Oren A."/>
            <person name="Chaudhuri R.R."/>
            <person name="La Ragione R."/>
            <person name="Hildebrand F."/>
            <person name="Pallen M.J."/>
        </authorList>
    </citation>
    <scope>NUCLEOTIDE SEQUENCE</scope>
    <source>
        <strain evidence="8">CHK178-16964</strain>
    </source>
</reference>
<dbReference type="GO" id="GO:0006508">
    <property type="term" value="P:proteolysis"/>
    <property type="evidence" value="ECO:0007669"/>
    <property type="project" value="UniProtKB-KW"/>
</dbReference>
<dbReference type="InterPro" id="IPR020891">
    <property type="entry name" value="UPF0758_CS"/>
</dbReference>
<dbReference type="GO" id="GO:0046872">
    <property type="term" value="F:metal ion binding"/>
    <property type="evidence" value="ECO:0007669"/>
    <property type="project" value="UniProtKB-KW"/>
</dbReference>
<proteinExistence type="inferred from homology"/>
<evidence type="ECO:0000256" key="3">
    <source>
        <dbReference type="ARBA" id="ARBA00022723"/>
    </source>
</evidence>
<dbReference type="EMBL" id="DWZA01000004">
    <property type="protein sequence ID" value="HJA70006.1"/>
    <property type="molecule type" value="Genomic_DNA"/>
</dbReference>
<evidence type="ECO:0000256" key="5">
    <source>
        <dbReference type="ARBA" id="ARBA00022833"/>
    </source>
</evidence>
<name>A0A9D2HEA3_9FIRM</name>
<keyword evidence="4" id="KW-0378">Hydrolase</keyword>
<accession>A0A9D2HEA3</accession>